<keyword evidence="1" id="KW-0812">Transmembrane</keyword>
<evidence type="ECO:0000313" key="3">
    <source>
        <dbReference type="Proteomes" id="UP000765509"/>
    </source>
</evidence>
<keyword evidence="3" id="KW-1185">Reference proteome</keyword>
<feature type="transmembrane region" description="Helical" evidence="1">
    <location>
        <begin position="145"/>
        <end position="169"/>
    </location>
</feature>
<proteinExistence type="predicted"/>
<organism evidence="2 3">
    <name type="scientific">Austropuccinia psidii MF-1</name>
    <dbReference type="NCBI Taxonomy" id="1389203"/>
    <lineage>
        <taxon>Eukaryota</taxon>
        <taxon>Fungi</taxon>
        <taxon>Dikarya</taxon>
        <taxon>Basidiomycota</taxon>
        <taxon>Pucciniomycotina</taxon>
        <taxon>Pucciniomycetes</taxon>
        <taxon>Pucciniales</taxon>
        <taxon>Sphaerophragmiaceae</taxon>
        <taxon>Austropuccinia</taxon>
    </lineage>
</organism>
<feature type="transmembrane region" description="Helical" evidence="1">
    <location>
        <begin position="181"/>
        <end position="205"/>
    </location>
</feature>
<dbReference type="OrthoDB" id="2500621at2759"/>
<sequence>MLVRLARALLPPMPATRAPAMFPYRFELPFLVLTASVSLTLRSEGGYQVGVINMAMDLEAEASLTLLVSPFIAILAMVIGCAIMDNGTDDYRPLYIAGRMGALGGPIAAVCCILVTSSLTLDPTELVEPIEYIRFQRQLKKVRSFWGFVTPYVISIISGPIGSGILRAVHLAHTIPPIAAVRAGAVGGIFATPIYYLFGYILVFLCIPCCKEEDISEVMFSHSLSPFDLRLSATSTSIKARGDLQKKFQDGHHRGGDFHEHANPRIFFCLGSYLFGLYPQLETNRCRIERKDVNDKLRKLMENKNGMAFRYIFNVGLFTISAPSPRTVAFFVSSRTHLSPE</sequence>
<dbReference type="Proteomes" id="UP000765509">
    <property type="component" value="Unassembled WGS sequence"/>
</dbReference>
<keyword evidence="1" id="KW-0472">Membrane</keyword>
<dbReference type="AlphaFoldDB" id="A0A9Q3BJX9"/>
<reference evidence="2" key="1">
    <citation type="submission" date="2021-03" db="EMBL/GenBank/DDBJ databases">
        <title>Draft genome sequence of rust myrtle Austropuccinia psidii MF-1, a brazilian biotype.</title>
        <authorList>
            <person name="Quecine M.C."/>
            <person name="Pachon D.M.R."/>
            <person name="Bonatelli M.L."/>
            <person name="Correr F.H."/>
            <person name="Franceschini L.M."/>
            <person name="Leite T.F."/>
            <person name="Margarido G.R.A."/>
            <person name="Almeida C.A."/>
            <person name="Ferrarezi J.A."/>
            <person name="Labate C.A."/>
        </authorList>
    </citation>
    <scope>NUCLEOTIDE SEQUENCE</scope>
    <source>
        <strain evidence="2">MF-1</strain>
    </source>
</reference>
<evidence type="ECO:0000256" key="1">
    <source>
        <dbReference type="SAM" id="Phobius"/>
    </source>
</evidence>
<feature type="transmembrane region" description="Helical" evidence="1">
    <location>
        <begin position="62"/>
        <end position="84"/>
    </location>
</feature>
<feature type="transmembrane region" description="Helical" evidence="1">
    <location>
        <begin position="96"/>
        <end position="119"/>
    </location>
</feature>
<dbReference type="EMBL" id="AVOT02001255">
    <property type="protein sequence ID" value="MBW0466266.1"/>
    <property type="molecule type" value="Genomic_DNA"/>
</dbReference>
<accession>A0A9Q3BJX9</accession>
<evidence type="ECO:0000313" key="2">
    <source>
        <dbReference type="EMBL" id="MBW0466266.1"/>
    </source>
</evidence>
<keyword evidence="1" id="KW-1133">Transmembrane helix</keyword>
<comment type="caution">
    <text evidence="2">The sequence shown here is derived from an EMBL/GenBank/DDBJ whole genome shotgun (WGS) entry which is preliminary data.</text>
</comment>
<name>A0A9Q3BJX9_9BASI</name>
<gene>
    <name evidence="2" type="ORF">O181_005981</name>
</gene>
<protein>
    <submittedName>
        <fullName evidence="2">Uncharacterized protein</fullName>
    </submittedName>
</protein>